<dbReference type="Gramene" id="OE9A066146T3">
    <property type="protein sequence ID" value="OE9A066146C3"/>
    <property type="gene ID" value="OE9A066146"/>
</dbReference>
<feature type="coiled-coil region" evidence="1">
    <location>
        <begin position="922"/>
        <end position="1145"/>
    </location>
</feature>
<dbReference type="Proteomes" id="UP000594638">
    <property type="component" value="Unassembled WGS sequence"/>
</dbReference>
<feature type="coiled-coil region" evidence="1">
    <location>
        <begin position="754"/>
        <end position="837"/>
    </location>
</feature>
<sequence>MSDNHVGEGLLAGEDGDSRGVSPSGSPNRTAESGDNSVNQVDHADQTNGITLDSVQQDPNGTRVAEDGGREDMFVDCPDDIEISETQQTSEEKDDAQDTQFKDSDGIKIQNLTTEMEQLRDMHEKSVAEKDRIVHGYEEERAALLRELAHLCLQAKGLNEQQSPPSENGEGLFEVSGASLLEIISECSKCLGSAMEDRLETEGKIRELQSILNTKDQEIDLLNAKVAELSESGHAVQSDLTSKHEILSQSYEAQLEKDRCIEEITNRIIASLSMTVHEQESLDVSLEGKISLVEKNIKHLIEKNNIFISEINCLRVCLTEVVPDLNVPNEIGIFFAARDKLLELRGKEESLYQNLSHLEEENRKLVERLDEHKVMIENANGEIGRLSAEVEQEKTKYSNTKEKLSLAVTKGKALVQQRDSLKQSLAEKTSEVEKYLIELQEKSSALEAAERSKELLATSENLAASLQESLIHKDTILQKCGEILAESVPMEELQSADIVHKLSWLADERKSLKAISLEYYKLTDALSSFDFPETMLSSAFDTRAHWLVESFSVSREEAVKLKHGIEAAKIASNDEIDRLTASLLAETQEKSYLQAELEDLRNRSETNEMLQHEVAAAKEALNNEIDHLTSLLLVETLENTYIQAELEELRHKYEGIVQKENQISLEKDRLVNMLLDASGIEKTYQEEVCKGQTDMTVVINKCIGKMKEDSSHPESSQVEGETFKSFQSLLYIRDQELRLYELILAEDVPDKMEVNRLSNELEMVTREVGGLENEKAVLQKNLVQLEEKNALLREKLSTAVKKGKGLVQERENLKGALNEKNAEIDKLNTELQQQVSKFDECLDQISKLLLEVERIPKLEADLVAIKEHGNQLEQFLVESNSMLQRVIESIDGIKPSVDLVFEEPVEKIKWIAGYVGECETAKMEMDQELRKVKDEAISLASELSEAQMMTKSLEHALSVAENKMSLLQEEKRELEVVKTHVEDELQKAMEEASSQTSRFEEVHLSRRSLEDALSLAENNISKLMNEKHVALESRALAEEQLQKLKEEFSINTSKLSEADTTIQALEDALSQAQKNVLLLTEENSKAQTGRLDLDNEMKKLKEEADLQASKLADASLTIKSLENALLNAENNLADLVNAKKDAEQETLVLNSKLDACLQELDGKNGSLKNRSLELAGHLSCLQMLVKDERLLLTLQKCFEKKFESLKEMDLLLIEMKDFFHEMDYDVLPNGPVMEDDLPISSTFPSSLDNVLNMEMVDGEVNATDDESMLLHIGKLVERFYLKDKVVADKFNNFSKFMDESNAAMLRKLDITKDRMITMIELIKSLKKRVKDMETDKQRQENSIDSLGSDIRILFSACADATRELELDVKNNKLESRSVQKLVNLEDNISMYSGIVGGDEAAALVSDNCAKTAERLLFAARQSRDLSKQFQDAINKLVNSIDNIQNKLEETELTRDEVLKVRDINRDRILKLETDLEARQNLCNEMSLALENYRIKEATVKEREADFSSVDSTTLSQVQELEVSLLSSSQMKSLFDKINEIEVPDSAFSVKELELHDSVDVRKLFYVLDSFNKLQQKVSSLSHEKGELQSVLDEQVLEIEHLKTEVESHMRNERGLEILKNELVEIETGLKNIVMKLGGNEFIDDYKVGGAGWLLPILDKAVMATILESENLKTKTDELKAKLLGTQKVVDDLSGKVKLLEDSNQARNSLSESGQERGISTASLPTSSEISEIQDMGTLGKSNILPPVPSAAHARTLRKNSGDQLAIDIDSESERLVNKKEADEDKGHVFKSLNTSGLVPRQGRTVADRIDGIWVSGSQALMSRPRARLGLIAYWLVLHIWLLGAIL</sequence>
<gene>
    <name evidence="3" type="ORF">OLEA9_A066146</name>
</gene>
<dbReference type="PANTHER" id="PTHR43939:SF68">
    <property type="entry name" value="CENTROSOMAL PROTEIN OF 290 KDA-LIKE"/>
    <property type="match status" value="1"/>
</dbReference>
<dbReference type="OrthoDB" id="10255522at2759"/>
<feature type="compositionally biased region" description="Polar residues" evidence="2">
    <location>
        <begin position="21"/>
        <end position="60"/>
    </location>
</feature>
<keyword evidence="4" id="KW-1185">Reference proteome</keyword>
<proteinExistence type="predicted"/>
<evidence type="ECO:0000256" key="2">
    <source>
        <dbReference type="SAM" id="MobiDB-lite"/>
    </source>
</evidence>
<accession>A0A8S0SV91</accession>
<evidence type="ECO:0000256" key="1">
    <source>
        <dbReference type="SAM" id="Coils"/>
    </source>
</evidence>
<name>A0A8S0SV91_OLEEU</name>
<dbReference type="PANTHER" id="PTHR43939">
    <property type="entry name" value="COILED-COIL DOMAIN-CONTAINING PROTEIN 158"/>
    <property type="match status" value="1"/>
</dbReference>
<feature type="coiled-coil region" evidence="1">
    <location>
        <begin position="1426"/>
        <end position="1460"/>
    </location>
</feature>
<feature type="region of interest" description="Disordered" evidence="2">
    <location>
        <begin position="1"/>
        <end position="107"/>
    </location>
</feature>
<dbReference type="EMBL" id="CACTIH010005527">
    <property type="protein sequence ID" value="CAA2996547.1"/>
    <property type="molecule type" value="Genomic_DNA"/>
</dbReference>
<protein>
    <submittedName>
        <fullName evidence="3">Uncharacterized protein</fullName>
    </submittedName>
</protein>
<keyword evidence="1" id="KW-0175">Coiled coil</keyword>
<feature type="coiled-coil region" evidence="1">
    <location>
        <begin position="205"/>
        <end position="232"/>
    </location>
</feature>
<feature type="compositionally biased region" description="Basic and acidic residues" evidence="2">
    <location>
        <begin position="64"/>
        <end position="73"/>
    </location>
</feature>
<evidence type="ECO:0000313" key="3">
    <source>
        <dbReference type="EMBL" id="CAA2996547.1"/>
    </source>
</evidence>
<reference evidence="3 4" key="1">
    <citation type="submission" date="2019-12" db="EMBL/GenBank/DDBJ databases">
        <authorList>
            <person name="Alioto T."/>
            <person name="Alioto T."/>
            <person name="Gomez Garrido J."/>
        </authorList>
    </citation>
    <scope>NUCLEOTIDE SEQUENCE [LARGE SCALE GENOMIC DNA]</scope>
</reference>
<dbReference type="Gramene" id="OE9A066146T2">
    <property type="protein sequence ID" value="OE9A066146C2"/>
    <property type="gene ID" value="OE9A066146"/>
</dbReference>
<feature type="coiled-coil region" evidence="1">
    <location>
        <begin position="341"/>
        <end position="452"/>
    </location>
</feature>
<comment type="caution">
    <text evidence="3">The sequence shown here is derived from an EMBL/GenBank/DDBJ whole genome shotgun (WGS) entry which is preliminary data.</text>
</comment>
<feature type="region of interest" description="Disordered" evidence="2">
    <location>
        <begin position="1703"/>
        <end position="1725"/>
    </location>
</feature>
<organism evidence="3 4">
    <name type="scientific">Olea europaea subsp. europaea</name>
    <dbReference type="NCBI Taxonomy" id="158383"/>
    <lineage>
        <taxon>Eukaryota</taxon>
        <taxon>Viridiplantae</taxon>
        <taxon>Streptophyta</taxon>
        <taxon>Embryophyta</taxon>
        <taxon>Tracheophyta</taxon>
        <taxon>Spermatophyta</taxon>
        <taxon>Magnoliopsida</taxon>
        <taxon>eudicotyledons</taxon>
        <taxon>Gunneridae</taxon>
        <taxon>Pentapetalae</taxon>
        <taxon>asterids</taxon>
        <taxon>lamiids</taxon>
        <taxon>Lamiales</taxon>
        <taxon>Oleaceae</taxon>
        <taxon>Oleeae</taxon>
        <taxon>Olea</taxon>
    </lineage>
</organism>
<evidence type="ECO:0000313" key="4">
    <source>
        <dbReference type="Proteomes" id="UP000594638"/>
    </source>
</evidence>